<organism evidence="2 3">
    <name type="scientific">Sphaerimonospora cavernae</name>
    <dbReference type="NCBI Taxonomy" id="1740611"/>
    <lineage>
        <taxon>Bacteria</taxon>
        <taxon>Bacillati</taxon>
        <taxon>Actinomycetota</taxon>
        <taxon>Actinomycetes</taxon>
        <taxon>Streptosporangiales</taxon>
        <taxon>Streptosporangiaceae</taxon>
        <taxon>Sphaerimonospora</taxon>
    </lineage>
</organism>
<feature type="region of interest" description="Disordered" evidence="1">
    <location>
        <begin position="1"/>
        <end position="22"/>
    </location>
</feature>
<proteinExistence type="predicted"/>
<name>A0ABV6UE06_9ACTN</name>
<evidence type="ECO:0000313" key="3">
    <source>
        <dbReference type="Proteomes" id="UP001589870"/>
    </source>
</evidence>
<gene>
    <name evidence="2" type="ORF">ACFHYQ_29255</name>
</gene>
<reference evidence="2 3" key="1">
    <citation type="submission" date="2024-09" db="EMBL/GenBank/DDBJ databases">
        <authorList>
            <person name="Sun Q."/>
            <person name="Mori K."/>
        </authorList>
    </citation>
    <scope>NUCLEOTIDE SEQUENCE [LARGE SCALE GENOMIC DNA]</scope>
    <source>
        <strain evidence="2 3">TBRC 1851</strain>
    </source>
</reference>
<evidence type="ECO:0000256" key="1">
    <source>
        <dbReference type="SAM" id="MobiDB-lite"/>
    </source>
</evidence>
<feature type="compositionally biased region" description="Basic and acidic residues" evidence="1">
    <location>
        <begin position="10"/>
        <end position="22"/>
    </location>
</feature>
<comment type="caution">
    <text evidence="2">The sequence shown here is derived from an EMBL/GenBank/DDBJ whole genome shotgun (WGS) entry which is preliminary data.</text>
</comment>
<sequence length="50" mass="5549">MDEIDYGTAAEKRAAPHAADTKRLQRTSGVIQVCLDAADIPFRSPNRKYT</sequence>
<evidence type="ECO:0000313" key="2">
    <source>
        <dbReference type="EMBL" id="MFC0866388.1"/>
    </source>
</evidence>
<accession>A0ABV6UE06</accession>
<keyword evidence="3" id="KW-1185">Reference proteome</keyword>
<dbReference type="Proteomes" id="UP001589870">
    <property type="component" value="Unassembled WGS sequence"/>
</dbReference>
<dbReference type="RefSeq" id="WP_394304377.1">
    <property type="nucleotide sequence ID" value="NZ_JBHMQT010000076.1"/>
</dbReference>
<dbReference type="EMBL" id="JBHMQT010000076">
    <property type="protein sequence ID" value="MFC0866388.1"/>
    <property type="molecule type" value="Genomic_DNA"/>
</dbReference>
<protein>
    <submittedName>
        <fullName evidence="2">Uncharacterized protein</fullName>
    </submittedName>
</protein>